<dbReference type="Gene3D" id="3.40.630.30">
    <property type="match status" value="1"/>
</dbReference>
<evidence type="ECO:0000313" key="2">
    <source>
        <dbReference type="Proteomes" id="UP000663881"/>
    </source>
</evidence>
<protein>
    <recommendedName>
        <fullName evidence="3">N-acetyltransferase domain-containing protein</fullName>
    </recommendedName>
</protein>
<reference evidence="1" key="1">
    <citation type="submission" date="2021-02" db="EMBL/GenBank/DDBJ databases">
        <authorList>
            <person name="Nowell W R."/>
        </authorList>
    </citation>
    <scope>NUCLEOTIDE SEQUENCE</scope>
</reference>
<gene>
    <name evidence="1" type="ORF">OKA104_LOCUS32172</name>
</gene>
<comment type="caution">
    <text evidence="1">The sequence shown here is derived from an EMBL/GenBank/DDBJ whole genome shotgun (WGS) entry which is preliminary data.</text>
</comment>
<feature type="non-terminal residue" evidence="1">
    <location>
        <position position="1"/>
    </location>
</feature>
<name>A0A819R9R0_9BILA</name>
<dbReference type="Proteomes" id="UP000663881">
    <property type="component" value="Unassembled WGS sequence"/>
</dbReference>
<sequence length="231" mass="26145">NMINDEYVYEVINNETTAYICAQLLAEEFCAHNPITVFDQITSKCFFEECAWPLMKDMMDEGLSFLARHRSSKEIVGAVIAGDLYTYHQRHPYDSATPPQAIAASDLLDEMENLFIIQDFGRALKPNLVLHITLAAVCVEHSGRGVASQMNMAMCDYARNTKGFQYALVQITNQVTRHIFVSKMKGKEVTTIDPTVWLWKKKDDGLLCPYKGYTHGLIPNILIDLNADNEI</sequence>
<evidence type="ECO:0008006" key="3">
    <source>
        <dbReference type="Google" id="ProtNLM"/>
    </source>
</evidence>
<organism evidence="1 2">
    <name type="scientific">Adineta steineri</name>
    <dbReference type="NCBI Taxonomy" id="433720"/>
    <lineage>
        <taxon>Eukaryota</taxon>
        <taxon>Metazoa</taxon>
        <taxon>Spiralia</taxon>
        <taxon>Gnathifera</taxon>
        <taxon>Rotifera</taxon>
        <taxon>Eurotatoria</taxon>
        <taxon>Bdelloidea</taxon>
        <taxon>Adinetida</taxon>
        <taxon>Adinetidae</taxon>
        <taxon>Adineta</taxon>
    </lineage>
</organism>
<evidence type="ECO:0000313" key="1">
    <source>
        <dbReference type="EMBL" id="CAF4040892.1"/>
    </source>
</evidence>
<dbReference type="InterPro" id="IPR016181">
    <property type="entry name" value="Acyl_CoA_acyltransferase"/>
</dbReference>
<dbReference type="EMBL" id="CAJOAY010003807">
    <property type="protein sequence ID" value="CAF4040892.1"/>
    <property type="molecule type" value="Genomic_DNA"/>
</dbReference>
<dbReference type="SUPFAM" id="SSF55729">
    <property type="entry name" value="Acyl-CoA N-acyltransferases (Nat)"/>
    <property type="match status" value="1"/>
</dbReference>
<proteinExistence type="predicted"/>
<dbReference type="AlphaFoldDB" id="A0A819R9R0"/>
<accession>A0A819R9R0</accession>